<protein>
    <submittedName>
        <fullName evidence="5">Helix-turn-helix domain-containing protein</fullName>
    </submittedName>
</protein>
<evidence type="ECO:0000256" key="1">
    <source>
        <dbReference type="ARBA" id="ARBA00023015"/>
    </source>
</evidence>
<dbReference type="Pfam" id="PF12852">
    <property type="entry name" value="Cupin_6"/>
    <property type="match status" value="1"/>
</dbReference>
<keyword evidence="2" id="KW-0238">DNA-binding</keyword>
<proteinExistence type="predicted"/>
<evidence type="ECO:0000313" key="5">
    <source>
        <dbReference type="EMBL" id="QNE73817.1"/>
    </source>
</evidence>
<keyword evidence="3" id="KW-0804">Transcription</keyword>
<evidence type="ECO:0000256" key="2">
    <source>
        <dbReference type="ARBA" id="ARBA00023125"/>
    </source>
</evidence>
<dbReference type="Proteomes" id="UP000515307">
    <property type="component" value="Chromosome"/>
</dbReference>
<dbReference type="AlphaFoldDB" id="A0A7G7BEQ2"/>
<gene>
    <name evidence="5" type="ORF">F0344_03625</name>
</gene>
<keyword evidence="1" id="KW-0805">Transcription regulation</keyword>
<dbReference type="PRINTS" id="PR00032">
    <property type="entry name" value="HTHARAC"/>
</dbReference>
<feature type="domain" description="HTH araC/xylS-type" evidence="4">
    <location>
        <begin position="211"/>
        <end position="309"/>
    </location>
</feature>
<dbReference type="InterPro" id="IPR032783">
    <property type="entry name" value="AraC_lig"/>
</dbReference>
<reference evidence="6" key="1">
    <citation type="submission" date="2019-10" db="EMBL/GenBank/DDBJ databases">
        <title>Antimicrobial potential of Antarctic Bacteria.</title>
        <authorList>
            <person name="Benaud N."/>
            <person name="Edwards R.J."/>
            <person name="Ferrari B.C."/>
        </authorList>
    </citation>
    <scope>NUCLEOTIDE SEQUENCE [LARGE SCALE GENOMIC DNA]</scope>
    <source>
        <strain evidence="6">NBSH44</strain>
    </source>
</reference>
<dbReference type="RefSeq" id="WP_185297382.1">
    <property type="nucleotide sequence ID" value="NZ_CP045702.1"/>
</dbReference>
<evidence type="ECO:0000259" key="4">
    <source>
        <dbReference type="PROSITE" id="PS01124"/>
    </source>
</evidence>
<dbReference type="InterPro" id="IPR050204">
    <property type="entry name" value="AraC_XylS_family_regulators"/>
</dbReference>
<dbReference type="InterPro" id="IPR018060">
    <property type="entry name" value="HTH_AraC"/>
</dbReference>
<dbReference type="PANTHER" id="PTHR46796:SF13">
    <property type="entry name" value="HTH-TYPE TRANSCRIPTIONAL ACTIVATOR RHAS"/>
    <property type="match status" value="1"/>
</dbReference>
<dbReference type="GO" id="GO:0043565">
    <property type="term" value="F:sequence-specific DNA binding"/>
    <property type="evidence" value="ECO:0007669"/>
    <property type="project" value="InterPro"/>
</dbReference>
<dbReference type="PROSITE" id="PS01124">
    <property type="entry name" value="HTH_ARAC_FAMILY_2"/>
    <property type="match status" value="1"/>
</dbReference>
<dbReference type="InterPro" id="IPR020449">
    <property type="entry name" value="Tscrpt_reg_AraC-type_HTH"/>
</dbReference>
<dbReference type="Gene3D" id="1.10.10.60">
    <property type="entry name" value="Homeodomain-like"/>
    <property type="match status" value="2"/>
</dbReference>
<dbReference type="SMART" id="SM00342">
    <property type="entry name" value="HTH_ARAC"/>
    <property type="match status" value="1"/>
</dbReference>
<dbReference type="PANTHER" id="PTHR46796">
    <property type="entry name" value="HTH-TYPE TRANSCRIPTIONAL ACTIVATOR RHAS-RELATED"/>
    <property type="match status" value="1"/>
</dbReference>
<evidence type="ECO:0000256" key="3">
    <source>
        <dbReference type="ARBA" id="ARBA00023163"/>
    </source>
</evidence>
<sequence>MDALAGLLDGPRARGAFLLRMVMEPPWSVRIEDRAPLCLLSATRGEAWIVPAAGEPVLLRPGDIAIARGPEPYTVADAPGTPARCRVAPGGVCTTSYGEPLAESMSLGVRTWGNAPDGPATVLVGTYLFDGEISRRLLDSLPALLVLPADARTGPLLCLLDEEISKDEPGQSVFLDRLLDLLLIAGLRTWFARPDGRPPAWYVALGDPVVGQALRLLQNDPARPWTVAALAAGAGVSRAALARRFTELVGEPPMAYLTGWRFALAADLLRGTDSTVEAVARKVGYSGSFAFSAAFKRVRGMSPQEYRAAPSDAPG</sequence>
<dbReference type="GO" id="GO:0003700">
    <property type="term" value="F:DNA-binding transcription factor activity"/>
    <property type="evidence" value="ECO:0007669"/>
    <property type="project" value="InterPro"/>
</dbReference>
<dbReference type="InterPro" id="IPR009057">
    <property type="entry name" value="Homeodomain-like_sf"/>
</dbReference>
<evidence type="ECO:0000313" key="6">
    <source>
        <dbReference type="Proteomes" id="UP000515307"/>
    </source>
</evidence>
<dbReference type="Pfam" id="PF12833">
    <property type="entry name" value="HTH_18"/>
    <property type="match status" value="1"/>
</dbReference>
<name>A0A7G7BEQ2_9ACTN</name>
<keyword evidence="6" id="KW-1185">Reference proteome</keyword>
<accession>A0A7G7BEQ2</accession>
<organism evidence="5 6">
    <name type="scientific">Streptomyces finlayi</name>
    <dbReference type="NCBI Taxonomy" id="67296"/>
    <lineage>
        <taxon>Bacteria</taxon>
        <taxon>Bacillati</taxon>
        <taxon>Actinomycetota</taxon>
        <taxon>Actinomycetes</taxon>
        <taxon>Kitasatosporales</taxon>
        <taxon>Streptomycetaceae</taxon>
        <taxon>Streptomyces</taxon>
    </lineage>
</organism>
<dbReference type="EMBL" id="CP045702">
    <property type="protein sequence ID" value="QNE73817.1"/>
    <property type="molecule type" value="Genomic_DNA"/>
</dbReference>
<dbReference type="KEGG" id="sfiy:F0344_03625"/>
<dbReference type="SUPFAM" id="SSF46689">
    <property type="entry name" value="Homeodomain-like"/>
    <property type="match status" value="2"/>
</dbReference>